<dbReference type="Pfam" id="PF01266">
    <property type="entry name" value="DAO"/>
    <property type="match status" value="1"/>
</dbReference>
<dbReference type="InterPro" id="IPR006076">
    <property type="entry name" value="FAD-dep_OxRdtase"/>
</dbReference>
<dbReference type="SUPFAM" id="SSF54373">
    <property type="entry name" value="FAD-linked reductases, C-terminal domain"/>
    <property type="match status" value="1"/>
</dbReference>
<evidence type="ECO:0000256" key="1">
    <source>
        <dbReference type="ARBA" id="ARBA00023002"/>
    </source>
</evidence>
<reference evidence="4" key="1">
    <citation type="journal article" date="2019" name="Int. J. Syst. Evol. Microbiol.">
        <title>The Global Catalogue of Microorganisms (GCM) 10K type strain sequencing project: providing services to taxonomists for standard genome sequencing and annotation.</title>
        <authorList>
            <consortium name="The Broad Institute Genomics Platform"/>
            <consortium name="The Broad Institute Genome Sequencing Center for Infectious Disease"/>
            <person name="Wu L."/>
            <person name="Ma J."/>
        </authorList>
    </citation>
    <scope>NUCLEOTIDE SEQUENCE [LARGE SCALE GENOMIC DNA]</scope>
    <source>
        <strain evidence="4">CGMCC 1.15304</strain>
    </source>
</reference>
<evidence type="ECO:0000313" key="4">
    <source>
        <dbReference type="Proteomes" id="UP001595776"/>
    </source>
</evidence>
<gene>
    <name evidence="3" type="ORF">ACFO5Q_16520</name>
</gene>
<sequence length="428" mass="46665">MDNPAPLSQKVLTHTYGLDCEIAVIGAGIIGVCIAIELQAAGHDVWLIDRKGVAEECSYGNAGHIAVEHIFPLSSPATLMQVPKMLLQPNGPLSIRAAYLPQLMPWLMRFLWAGRPVQVRRGTEAIAALNARALPAYRSLDARFDLGGLLVEDGTLVVFESEKNLSAASREQRLLTDFGVETALMDATELKAFDPSLSPALKGAVCFPASAHVTDPAALVRMLASRFTQRGGHIERQAVTGMDHSPTHLGLTTSRDRVRAQKVVIAAGAWSHQLARMLGYKVPLETERGYHLMLDEPTVMPRVPTTYHERRFVATPMDARLRLAGRVELGGLQLPPNIRQAHALMPQGQDLLPDLQAQGATPWMGFRPTLPDSLPVIGPAPRHKGVYFAFGHNHMGLTHGAITGELMRDLIGGKVPGIDLTPYRIDRF</sequence>
<proteinExistence type="predicted"/>
<dbReference type="InterPro" id="IPR036188">
    <property type="entry name" value="FAD/NAD-bd_sf"/>
</dbReference>
<accession>A0ABV8UG73</accession>
<dbReference type="Proteomes" id="UP001595776">
    <property type="component" value="Unassembled WGS sequence"/>
</dbReference>
<evidence type="ECO:0000259" key="2">
    <source>
        <dbReference type="Pfam" id="PF01266"/>
    </source>
</evidence>
<dbReference type="SUPFAM" id="SSF51905">
    <property type="entry name" value="FAD/NAD(P)-binding domain"/>
    <property type="match status" value="1"/>
</dbReference>
<name>A0ABV8UG73_9PROT</name>
<comment type="caution">
    <text evidence="3">The sequence shown here is derived from an EMBL/GenBank/DDBJ whole genome shotgun (WGS) entry which is preliminary data.</text>
</comment>
<feature type="domain" description="FAD dependent oxidoreductase" evidence="2">
    <location>
        <begin position="22"/>
        <end position="410"/>
    </location>
</feature>
<dbReference type="Gene3D" id="3.30.9.10">
    <property type="entry name" value="D-Amino Acid Oxidase, subunit A, domain 2"/>
    <property type="match status" value="1"/>
</dbReference>
<dbReference type="PANTHER" id="PTHR13847:SF289">
    <property type="entry name" value="GLYCINE OXIDASE"/>
    <property type="match status" value="1"/>
</dbReference>
<organism evidence="3 4">
    <name type="scientific">Kordiimonas lipolytica</name>
    <dbReference type="NCBI Taxonomy" id="1662421"/>
    <lineage>
        <taxon>Bacteria</taxon>
        <taxon>Pseudomonadati</taxon>
        <taxon>Pseudomonadota</taxon>
        <taxon>Alphaproteobacteria</taxon>
        <taxon>Kordiimonadales</taxon>
        <taxon>Kordiimonadaceae</taxon>
        <taxon>Kordiimonas</taxon>
    </lineage>
</organism>
<dbReference type="Gene3D" id="3.50.50.60">
    <property type="entry name" value="FAD/NAD(P)-binding domain"/>
    <property type="match status" value="2"/>
</dbReference>
<evidence type="ECO:0000313" key="3">
    <source>
        <dbReference type="EMBL" id="MFC4349459.1"/>
    </source>
</evidence>
<dbReference type="EC" id="1.-.-.-" evidence="3"/>
<dbReference type="PANTHER" id="PTHR13847">
    <property type="entry name" value="SARCOSINE DEHYDROGENASE-RELATED"/>
    <property type="match status" value="1"/>
</dbReference>
<keyword evidence="1 3" id="KW-0560">Oxidoreductase</keyword>
<dbReference type="EMBL" id="JBHSCR010000017">
    <property type="protein sequence ID" value="MFC4349459.1"/>
    <property type="molecule type" value="Genomic_DNA"/>
</dbReference>
<keyword evidence="4" id="KW-1185">Reference proteome</keyword>
<dbReference type="GO" id="GO:0016491">
    <property type="term" value="F:oxidoreductase activity"/>
    <property type="evidence" value="ECO:0007669"/>
    <property type="project" value="UniProtKB-KW"/>
</dbReference>
<dbReference type="RefSeq" id="WP_068146547.1">
    <property type="nucleotide sequence ID" value="NZ_JBHSCR010000017.1"/>
</dbReference>
<protein>
    <submittedName>
        <fullName evidence="3">NAD(P)/FAD-dependent oxidoreductase</fullName>
        <ecNumber evidence="3">1.-.-.-</ecNumber>
    </submittedName>
</protein>